<reference evidence="2" key="2">
    <citation type="submission" date="2020-06" db="EMBL/GenBank/DDBJ databases">
        <title>Helianthus annuus Genome sequencing and assembly Release 2.</title>
        <authorList>
            <person name="Gouzy J."/>
            <person name="Langlade N."/>
            <person name="Munos S."/>
        </authorList>
    </citation>
    <scope>NUCLEOTIDE SEQUENCE</scope>
    <source>
        <tissue evidence="2">Leaves</tissue>
    </source>
</reference>
<reference evidence="2" key="1">
    <citation type="journal article" date="2017" name="Nature">
        <title>The sunflower genome provides insights into oil metabolism, flowering and Asterid evolution.</title>
        <authorList>
            <person name="Badouin H."/>
            <person name="Gouzy J."/>
            <person name="Grassa C.J."/>
            <person name="Murat F."/>
            <person name="Staton S.E."/>
            <person name="Cottret L."/>
            <person name="Lelandais-Briere C."/>
            <person name="Owens G.L."/>
            <person name="Carrere S."/>
            <person name="Mayjonade B."/>
            <person name="Legrand L."/>
            <person name="Gill N."/>
            <person name="Kane N.C."/>
            <person name="Bowers J.E."/>
            <person name="Hubner S."/>
            <person name="Bellec A."/>
            <person name="Berard A."/>
            <person name="Berges H."/>
            <person name="Blanchet N."/>
            <person name="Boniface M.C."/>
            <person name="Brunel D."/>
            <person name="Catrice O."/>
            <person name="Chaidir N."/>
            <person name="Claudel C."/>
            <person name="Donnadieu C."/>
            <person name="Faraut T."/>
            <person name="Fievet G."/>
            <person name="Helmstetter N."/>
            <person name="King M."/>
            <person name="Knapp S.J."/>
            <person name="Lai Z."/>
            <person name="Le Paslier M.C."/>
            <person name="Lippi Y."/>
            <person name="Lorenzon L."/>
            <person name="Mandel J.R."/>
            <person name="Marage G."/>
            <person name="Marchand G."/>
            <person name="Marquand E."/>
            <person name="Bret-Mestries E."/>
            <person name="Morien E."/>
            <person name="Nambeesan S."/>
            <person name="Nguyen T."/>
            <person name="Pegot-Espagnet P."/>
            <person name="Pouilly N."/>
            <person name="Raftis F."/>
            <person name="Sallet E."/>
            <person name="Schiex T."/>
            <person name="Thomas J."/>
            <person name="Vandecasteele C."/>
            <person name="Vares D."/>
            <person name="Vear F."/>
            <person name="Vautrin S."/>
            <person name="Crespi M."/>
            <person name="Mangin B."/>
            <person name="Burke J.M."/>
            <person name="Salse J."/>
            <person name="Munos S."/>
            <person name="Vincourt P."/>
            <person name="Rieseberg L.H."/>
            <person name="Langlade N.B."/>
        </authorList>
    </citation>
    <scope>NUCLEOTIDE SEQUENCE</scope>
    <source>
        <tissue evidence="2">Leaves</tissue>
    </source>
</reference>
<dbReference type="Gramene" id="mRNA:HanXRQr2_Chr08g0350101">
    <property type="protein sequence ID" value="CDS:HanXRQr2_Chr08g0350101.1"/>
    <property type="gene ID" value="HanXRQr2_Chr08g0350101"/>
</dbReference>
<protein>
    <submittedName>
        <fullName evidence="2">Uncharacterized protein</fullName>
    </submittedName>
</protein>
<dbReference type="Proteomes" id="UP000215914">
    <property type="component" value="Unassembled WGS sequence"/>
</dbReference>
<sequence>MLIEKQAQPDRRNCTGSAPASNFPAMEPLIEYVTSINQTRLQDSWPYFEMGKFSRIQGINPILINIKHRLPNLK</sequence>
<accession>A0A9K3IGI6</accession>
<gene>
    <name evidence="2" type="ORF">HanXRQr2_Chr08g0350101</name>
</gene>
<evidence type="ECO:0000313" key="3">
    <source>
        <dbReference type="Proteomes" id="UP000215914"/>
    </source>
</evidence>
<evidence type="ECO:0000256" key="1">
    <source>
        <dbReference type="SAM" id="MobiDB-lite"/>
    </source>
</evidence>
<dbReference type="AlphaFoldDB" id="A0A9K3IGI6"/>
<feature type="region of interest" description="Disordered" evidence="1">
    <location>
        <begin position="1"/>
        <end position="20"/>
    </location>
</feature>
<evidence type="ECO:0000313" key="2">
    <source>
        <dbReference type="EMBL" id="KAF5796323.1"/>
    </source>
</evidence>
<keyword evidence="3" id="KW-1185">Reference proteome</keyword>
<dbReference type="EMBL" id="MNCJ02000323">
    <property type="protein sequence ID" value="KAF5796323.1"/>
    <property type="molecule type" value="Genomic_DNA"/>
</dbReference>
<organism evidence="2 3">
    <name type="scientific">Helianthus annuus</name>
    <name type="common">Common sunflower</name>
    <dbReference type="NCBI Taxonomy" id="4232"/>
    <lineage>
        <taxon>Eukaryota</taxon>
        <taxon>Viridiplantae</taxon>
        <taxon>Streptophyta</taxon>
        <taxon>Embryophyta</taxon>
        <taxon>Tracheophyta</taxon>
        <taxon>Spermatophyta</taxon>
        <taxon>Magnoliopsida</taxon>
        <taxon>eudicotyledons</taxon>
        <taxon>Gunneridae</taxon>
        <taxon>Pentapetalae</taxon>
        <taxon>asterids</taxon>
        <taxon>campanulids</taxon>
        <taxon>Asterales</taxon>
        <taxon>Asteraceae</taxon>
        <taxon>Asteroideae</taxon>
        <taxon>Heliantheae alliance</taxon>
        <taxon>Heliantheae</taxon>
        <taxon>Helianthus</taxon>
    </lineage>
</organism>
<comment type="caution">
    <text evidence="2">The sequence shown here is derived from an EMBL/GenBank/DDBJ whole genome shotgun (WGS) entry which is preliminary data.</text>
</comment>
<proteinExistence type="predicted"/>
<name>A0A9K3IGI6_HELAN</name>